<comment type="similarity">
    <text evidence="1">Belongs to the RelE toxin family.</text>
</comment>
<dbReference type="RefSeq" id="WP_342454228.1">
    <property type="nucleotide sequence ID" value="NZ_JAGGJP010000035.1"/>
</dbReference>
<organism evidence="3 4">
    <name type="scientific">Rubellimicrobium aerolatum</name>
    <dbReference type="NCBI Taxonomy" id="490979"/>
    <lineage>
        <taxon>Bacteria</taxon>
        <taxon>Pseudomonadati</taxon>
        <taxon>Pseudomonadota</taxon>
        <taxon>Alphaproteobacteria</taxon>
        <taxon>Rhodobacterales</taxon>
        <taxon>Roseobacteraceae</taxon>
        <taxon>Rubellimicrobium</taxon>
    </lineage>
</organism>
<dbReference type="InterPro" id="IPR007712">
    <property type="entry name" value="RelE/ParE_toxin"/>
</dbReference>
<dbReference type="InterPro" id="IPR035093">
    <property type="entry name" value="RelE/ParE_toxin_dom_sf"/>
</dbReference>
<gene>
    <name evidence="3" type="ORF">ACFPOC_18310</name>
</gene>
<evidence type="ECO:0000313" key="3">
    <source>
        <dbReference type="EMBL" id="MFC5568356.1"/>
    </source>
</evidence>
<reference evidence="4" key="1">
    <citation type="journal article" date="2019" name="Int. J. Syst. Evol. Microbiol.">
        <title>The Global Catalogue of Microorganisms (GCM) 10K type strain sequencing project: providing services to taxonomists for standard genome sequencing and annotation.</title>
        <authorList>
            <consortium name="The Broad Institute Genomics Platform"/>
            <consortium name="The Broad Institute Genome Sequencing Center for Infectious Disease"/>
            <person name="Wu L."/>
            <person name="Ma J."/>
        </authorList>
    </citation>
    <scope>NUCLEOTIDE SEQUENCE [LARGE SCALE GENOMIC DNA]</scope>
    <source>
        <strain evidence="4">KACC 11588</strain>
    </source>
</reference>
<keyword evidence="2" id="KW-1277">Toxin-antitoxin system</keyword>
<evidence type="ECO:0000256" key="1">
    <source>
        <dbReference type="ARBA" id="ARBA00006226"/>
    </source>
</evidence>
<dbReference type="EMBL" id="JBHSNA010000038">
    <property type="protein sequence ID" value="MFC5568356.1"/>
    <property type="molecule type" value="Genomic_DNA"/>
</dbReference>
<dbReference type="Pfam" id="PF05016">
    <property type="entry name" value="ParE_toxin"/>
    <property type="match status" value="1"/>
</dbReference>
<dbReference type="PANTHER" id="PTHR33755">
    <property type="entry name" value="TOXIN PARE1-RELATED"/>
    <property type="match status" value="1"/>
</dbReference>
<sequence>MARLVILPAARADLIEIGDFIALDSPGRAMSFVAEIETRMREAAERPRSFPSRDELHEGLRMARHGRYLIFFVEVGDEVRVVRVLHGARNLPGLFEA</sequence>
<proteinExistence type="inferred from homology"/>
<dbReference type="Gene3D" id="3.30.2310.20">
    <property type="entry name" value="RelE-like"/>
    <property type="match status" value="1"/>
</dbReference>
<evidence type="ECO:0000256" key="2">
    <source>
        <dbReference type="ARBA" id="ARBA00022649"/>
    </source>
</evidence>
<protein>
    <submittedName>
        <fullName evidence="3">Type II toxin-antitoxin system RelE/ParE family toxin</fullName>
    </submittedName>
</protein>
<dbReference type="Proteomes" id="UP001596056">
    <property type="component" value="Unassembled WGS sequence"/>
</dbReference>
<evidence type="ECO:0000313" key="4">
    <source>
        <dbReference type="Proteomes" id="UP001596056"/>
    </source>
</evidence>
<dbReference type="InterPro" id="IPR051803">
    <property type="entry name" value="TA_system_RelE-like_toxin"/>
</dbReference>
<dbReference type="PANTHER" id="PTHR33755:SF6">
    <property type="entry name" value="PLASMID STABILIZATION SYSTEM PROTEIN"/>
    <property type="match status" value="1"/>
</dbReference>
<keyword evidence="4" id="KW-1185">Reference proteome</keyword>
<name>A0ABW0SHL3_9RHOB</name>
<accession>A0ABW0SHL3</accession>
<comment type="caution">
    <text evidence="3">The sequence shown here is derived from an EMBL/GenBank/DDBJ whole genome shotgun (WGS) entry which is preliminary data.</text>
</comment>